<dbReference type="EMBL" id="FPHI01000042">
    <property type="protein sequence ID" value="SFV68902.1"/>
    <property type="molecule type" value="Genomic_DNA"/>
</dbReference>
<evidence type="ECO:0000256" key="1">
    <source>
        <dbReference type="SAM" id="MobiDB-lite"/>
    </source>
</evidence>
<proteinExistence type="predicted"/>
<sequence length="303" mass="32944">MIKIKKLCVVSVGLLTLGGVAQASMMDQLIYNVAGQATNAAGARLGDEIYYGSSRNTRSSHHVKHKRHHKQRAVAHVYTDEMKIQKALASLGFYRGRTDGEINSFETRSAIKELNIAYGISNGASLLPEERSSLIFLGTLFDFDRDLISRGTDKRSKGRKIQTALKIHGFYFSKIDGAVGSGTRRSISEYKASQGLSYGGSLDFEEEYQLISSAKAKNDKNIEETIASLKALGRPQVQPVPRALPQRVVPQATPVNVQPKAPSVAPQAQPVQSQSAQPQAAQPATPSHNTSDANSLEMYTDGK</sequence>
<dbReference type="SUPFAM" id="SSF47090">
    <property type="entry name" value="PGBD-like"/>
    <property type="match status" value="1"/>
</dbReference>
<feature type="region of interest" description="Disordered" evidence="1">
    <location>
        <begin position="254"/>
        <end position="303"/>
    </location>
</feature>
<reference evidence="2" key="1">
    <citation type="submission" date="2016-10" db="EMBL/GenBank/DDBJ databases">
        <authorList>
            <person name="de Groot N.N."/>
        </authorList>
    </citation>
    <scope>NUCLEOTIDE SEQUENCE</scope>
</reference>
<gene>
    <name evidence="2" type="ORF">MNB_SV-3-265</name>
</gene>
<evidence type="ECO:0000313" key="2">
    <source>
        <dbReference type="EMBL" id="SFV68902.1"/>
    </source>
</evidence>
<feature type="compositionally biased region" description="Low complexity" evidence="1">
    <location>
        <begin position="257"/>
        <end position="287"/>
    </location>
</feature>
<dbReference type="AlphaFoldDB" id="A0A1W1CT91"/>
<dbReference type="InterPro" id="IPR036365">
    <property type="entry name" value="PGBD-like_sf"/>
</dbReference>
<name>A0A1W1CT91_9ZZZZ</name>
<protein>
    <recommendedName>
        <fullName evidence="3">Peptidoglycan binding-like domain-containing protein</fullName>
    </recommendedName>
</protein>
<accession>A0A1W1CT91</accession>
<organism evidence="2">
    <name type="scientific">hydrothermal vent metagenome</name>
    <dbReference type="NCBI Taxonomy" id="652676"/>
    <lineage>
        <taxon>unclassified sequences</taxon>
        <taxon>metagenomes</taxon>
        <taxon>ecological metagenomes</taxon>
    </lineage>
</organism>
<evidence type="ECO:0008006" key="3">
    <source>
        <dbReference type="Google" id="ProtNLM"/>
    </source>
</evidence>